<organism evidence="5 6">
    <name type="scientific">Kroppenstedtia sanguinis</name>
    <dbReference type="NCBI Taxonomy" id="1380684"/>
    <lineage>
        <taxon>Bacteria</taxon>
        <taxon>Bacillati</taxon>
        <taxon>Bacillota</taxon>
        <taxon>Bacilli</taxon>
        <taxon>Bacillales</taxon>
        <taxon>Thermoactinomycetaceae</taxon>
        <taxon>Kroppenstedtia</taxon>
    </lineage>
</organism>
<dbReference type="InterPro" id="IPR013766">
    <property type="entry name" value="Thioredoxin_domain"/>
</dbReference>
<dbReference type="InterPro" id="IPR017937">
    <property type="entry name" value="Thioredoxin_CS"/>
</dbReference>
<evidence type="ECO:0000313" key="5">
    <source>
        <dbReference type="EMBL" id="MFD1426738.1"/>
    </source>
</evidence>
<reference evidence="6" key="1">
    <citation type="journal article" date="2019" name="Int. J. Syst. Evol. Microbiol.">
        <title>The Global Catalogue of Microorganisms (GCM) 10K type strain sequencing project: providing services to taxonomists for standard genome sequencing and annotation.</title>
        <authorList>
            <consortium name="The Broad Institute Genomics Platform"/>
            <consortium name="The Broad Institute Genome Sequencing Center for Infectious Disease"/>
            <person name="Wu L."/>
            <person name="Ma J."/>
        </authorList>
    </citation>
    <scope>NUCLEOTIDE SEQUENCE [LARGE SCALE GENOMIC DNA]</scope>
    <source>
        <strain evidence="6">S1</strain>
    </source>
</reference>
<feature type="compositionally biased region" description="Basic and acidic residues" evidence="2">
    <location>
        <begin position="36"/>
        <end position="48"/>
    </location>
</feature>
<keyword evidence="3" id="KW-0472">Membrane</keyword>
<evidence type="ECO:0000259" key="4">
    <source>
        <dbReference type="PROSITE" id="PS51352"/>
    </source>
</evidence>
<feature type="domain" description="Thioredoxin" evidence="4">
    <location>
        <begin position="61"/>
        <end position="200"/>
    </location>
</feature>
<comment type="caution">
    <text evidence="5">The sequence shown here is derived from an EMBL/GenBank/DDBJ whole genome shotgun (WGS) entry which is preliminary data.</text>
</comment>
<dbReference type="CDD" id="cd02966">
    <property type="entry name" value="TlpA_like_family"/>
    <property type="match status" value="1"/>
</dbReference>
<dbReference type="EMBL" id="JBHTNU010000005">
    <property type="protein sequence ID" value="MFD1426738.1"/>
    <property type="molecule type" value="Genomic_DNA"/>
</dbReference>
<proteinExistence type="predicted"/>
<dbReference type="InterPro" id="IPR036249">
    <property type="entry name" value="Thioredoxin-like_sf"/>
</dbReference>
<dbReference type="Proteomes" id="UP001597282">
    <property type="component" value="Unassembled WGS sequence"/>
</dbReference>
<keyword evidence="6" id="KW-1185">Reference proteome</keyword>
<dbReference type="Pfam" id="PF00578">
    <property type="entry name" value="AhpC-TSA"/>
    <property type="match status" value="1"/>
</dbReference>
<dbReference type="PANTHER" id="PTHR42852:SF17">
    <property type="entry name" value="THIOREDOXIN-LIKE PROTEIN HI_1115"/>
    <property type="match status" value="1"/>
</dbReference>
<dbReference type="InterPro" id="IPR050553">
    <property type="entry name" value="Thioredoxin_ResA/DsbE_sf"/>
</dbReference>
<evidence type="ECO:0000256" key="3">
    <source>
        <dbReference type="SAM" id="Phobius"/>
    </source>
</evidence>
<evidence type="ECO:0000256" key="2">
    <source>
        <dbReference type="SAM" id="MobiDB-lite"/>
    </source>
</evidence>
<protein>
    <submittedName>
        <fullName evidence="5">TlpA family protein disulfide reductase</fullName>
    </submittedName>
</protein>
<dbReference type="InterPro" id="IPR000866">
    <property type="entry name" value="AhpC/TSA"/>
</dbReference>
<dbReference type="RefSeq" id="WP_380164099.1">
    <property type="nucleotide sequence ID" value="NZ_JBHTNU010000005.1"/>
</dbReference>
<evidence type="ECO:0000256" key="1">
    <source>
        <dbReference type="ARBA" id="ARBA00023157"/>
    </source>
</evidence>
<keyword evidence="3" id="KW-0812">Transmembrane</keyword>
<keyword evidence="1" id="KW-1015">Disulfide bond</keyword>
<sequence length="200" mass="22729">MGYRWRDILIGIVILAAIAGAIWMGLDKDDGTEEAVEQRQTEGTKEEPSGETTKAAGEEQPEEGFQAPDFTLNTLDGDKVTLSKNEGKPSLINLWASWCPPCKMEMPYLQKAYEKYGDQVNFRMVNLTSLDNKDKMIDYLKEEKFTFPVLLDETGKVGQKYMAFAIPQTYIVDEKGQVIHKITRTMTEEQLEEIMKELTS</sequence>
<dbReference type="Gene3D" id="3.40.30.10">
    <property type="entry name" value="Glutaredoxin"/>
    <property type="match status" value="1"/>
</dbReference>
<dbReference type="SUPFAM" id="SSF52833">
    <property type="entry name" value="Thioredoxin-like"/>
    <property type="match status" value="1"/>
</dbReference>
<accession>A0ABW4C9E7</accession>
<dbReference type="PANTHER" id="PTHR42852">
    <property type="entry name" value="THIOL:DISULFIDE INTERCHANGE PROTEIN DSBE"/>
    <property type="match status" value="1"/>
</dbReference>
<keyword evidence="3" id="KW-1133">Transmembrane helix</keyword>
<name>A0ABW4C9E7_9BACL</name>
<dbReference type="PROSITE" id="PS51352">
    <property type="entry name" value="THIOREDOXIN_2"/>
    <property type="match status" value="1"/>
</dbReference>
<evidence type="ECO:0000313" key="6">
    <source>
        <dbReference type="Proteomes" id="UP001597282"/>
    </source>
</evidence>
<dbReference type="PROSITE" id="PS00194">
    <property type="entry name" value="THIOREDOXIN_1"/>
    <property type="match status" value="1"/>
</dbReference>
<feature type="transmembrane region" description="Helical" evidence="3">
    <location>
        <begin position="7"/>
        <end position="26"/>
    </location>
</feature>
<gene>
    <name evidence="5" type="ORF">ACFQ4Y_07255</name>
</gene>
<feature type="region of interest" description="Disordered" evidence="2">
    <location>
        <begin position="33"/>
        <end position="70"/>
    </location>
</feature>